<dbReference type="AlphaFoldDB" id="A0ABD1THY4"/>
<keyword evidence="2" id="KW-1185">Reference proteome</keyword>
<organism evidence="1 2">
    <name type="scientific">Abeliophyllum distichum</name>
    <dbReference type="NCBI Taxonomy" id="126358"/>
    <lineage>
        <taxon>Eukaryota</taxon>
        <taxon>Viridiplantae</taxon>
        <taxon>Streptophyta</taxon>
        <taxon>Embryophyta</taxon>
        <taxon>Tracheophyta</taxon>
        <taxon>Spermatophyta</taxon>
        <taxon>Magnoliopsida</taxon>
        <taxon>eudicotyledons</taxon>
        <taxon>Gunneridae</taxon>
        <taxon>Pentapetalae</taxon>
        <taxon>asterids</taxon>
        <taxon>lamiids</taxon>
        <taxon>Lamiales</taxon>
        <taxon>Oleaceae</taxon>
        <taxon>Forsythieae</taxon>
        <taxon>Abeliophyllum</taxon>
    </lineage>
</organism>
<evidence type="ECO:0000313" key="1">
    <source>
        <dbReference type="EMBL" id="KAL2512353.1"/>
    </source>
</evidence>
<dbReference type="PANTHER" id="PTHR11697:SF230">
    <property type="entry name" value="ZINC FINGER, MYM DOMAIN CONTAINING 1"/>
    <property type="match status" value="1"/>
</dbReference>
<dbReference type="InterPro" id="IPR012337">
    <property type="entry name" value="RNaseH-like_sf"/>
</dbReference>
<dbReference type="InterPro" id="IPR055298">
    <property type="entry name" value="AtLOH3-like"/>
</dbReference>
<accession>A0ABD1THY4</accession>
<evidence type="ECO:0000313" key="2">
    <source>
        <dbReference type="Proteomes" id="UP001604336"/>
    </source>
</evidence>
<reference evidence="2" key="1">
    <citation type="submission" date="2024-07" db="EMBL/GenBank/DDBJ databases">
        <title>Two chromosome-level genome assemblies of Korean endemic species Abeliophyllum distichum and Forsythia ovata (Oleaceae).</title>
        <authorList>
            <person name="Jang H."/>
        </authorList>
    </citation>
    <scope>NUCLEOTIDE SEQUENCE [LARGE SCALE GENOMIC DNA]</scope>
</reference>
<dbReference type="Proteomes" id="UP001604336">
    <property type="component" value="Unassembled WGS sequence"/>
</dbReference>
<dbReference type="PANTHER" id="PTHR11697">
    <property type="entry name" value="GENERAL TRANSCRIPTION FACTOR 2-RELATED ZINC FINGER PROTEIN"/>
    <property type="match status" value="1"/>
</dbReference>
<name>A0ABD1THY4_9LAMI</name>
<sequence>MTREISNETDFDVAQLPTDPGLRIPILDYNVNIRDQVRRAYMQKDKKRLNTHVGGHDSAHNQARMKCKALMNQDQHIQSVFFKQSKQVGDVINTVGASTKRCDLLREKQSDIIIEALEKCEILSGQGLNQETTLQRSGDTRWGSHYNSLVSLLAMFSAVSDVLEMIFEDESSTCDQRCDATNLLESIQSFDFAFNLHLMRSVLGISNELSKALQRKDQDIVNSNAIGEDVQTLTANYERQCVEFFFRRSIFFLSAALH</sequence>
<gene>
    <name evidence="1" type="ORF">Adt_17953</name>
</gene>
<comment type="caution">
    <text evidence="1">The sequence shown here is derived from an EMBL/GenBank/DDBJ whole genome shotgun (WGS) entry which is preliminary data.</text>
</comment>
<dbReference type="EMBL" id="JBFOLK010000005">
    <property type="protein sequence ID" value="KAL2512353.1"/>
    <property type="molecule type" value="Genomic_DNA"/>
</dbReference>
<protein>
    <submittedName>
        <fullName evidence="1">General transcription factor 2-related zinc finger protein</fullName>
    </submittedName>
</protein>
<proteinExistence type="predicted"/>
<dbReference type="SUPFAM" id="SSF53098">
    <property type="entry name" value="Ribonuclease H-like"/>
    <property type="match status" value="1"/>
</dbReference>